<proteinExistence type="predicted"/>
<dbReference type="EMBL" id="FOAF01000009">
    <property type="protein sequence ID" value="SEM24476.1"/>
    <property type="molecule type" value="Genomic_DNA"/>
</dbReference>
<organism evidence="1 2">
    <name type="scientific">Olivibacter domesticus</name>
    <name type="common">Pseudosphingobacterium domesticum</name>
    <dbReference type="NCBI Taxonomy" id="407022"/>
    <lineage>
        <taxon>Bacteria</taxon>
        <taxon>Pseudomonadati</taxon>
        <taxon>Bacteroidota</taxon>
        <taxon>Sphingobacteriia</taxon>
        <taxon>Sphingobacteriales</taxon>
        <taxon>Sphingobacteriaceae</taxon>
        <taxon>Olivibacter</taxon>
    </lineage>
</organism>
<evidence type="ECO:0000313" key="1">
    <source>
        <dbReference type="EMBL" id="SEM24476.1"/>
    </source>
</evidence>
<name>A0A1H7WSF9_OLID1</name>
<gene>
    <name evidence="1" type="ORF">SAMN05661044_04653</name>
</gene>
<accession>A0A1H7WSF9</accession>
<dbReference type="Proteomes" id="UP000199421">
    <property type="component" value="Unassembled WGS sequence"/>
</dbReference>
<evidence type="ECO:0000313" key="2">
    <source>
        <dbReference type="Proteomes" id="UP000199421"/>
    </source>
</evidence>
<reference evidence="2" key="1">
    <citation type="submission" date="2016-10" db="EMBL/GenBank/DDBJ databases">
        <authorList>
            <person name="Varghese N."/>
            <person name="Submissions S."/>
        </authorList>
    </citation>
    <scope>NUCLEOTIDE SEQUENCE [LARGE SCALE GENOMIC DNA]</scope>
    <source>
        <strain evidence="2">DSM 18733</strain>
    </source>
</reference>
<keyword evidence="2" id="KW-1185">Reference proteome</keyword>
<sequence>MLVFSACSNGKDPEKYIGYWVENNNDLTIPTEIKEQAGKLYIIADNDGEKIEMPATFDENGKSLHAKHLTPSGSLDVQAVYLDESKHLKITMANSSTEFSKLSETEAKERAKKVEAFYDPNFLVGKWMNLKATDADPIEIRKDGDKYFLQTALNNTEIKYNKRAFVWSYLNSPSRISRLKNGNLQWELGALRTEYKRM</sequence>
<protein>
    <submittedName>
        <fullName evidence="1">Uncharacterized protein</fullName>
    </submittedName>
</protein>
<dbReference type="AlphaFoldDB" id="A0A1H7WSF9"/>